<dbReference type="PANTHER" id="PTHR42680">
    <property type="entry name" value="DCTP DEAMINASE"/>
    <property type="match status" value="1"/>
</dbReference>
<proteinExistence type="predicted"/>
<dbReference type="SUPFAM" id="SSF51283">
    <property type="entry name" value="dUTPase-like"/>
    <property type="match status" value="1"/>
</dbReference>
<organism evidence="3 4">
    <name type="scientific">phage PKM.Lu.22.1</name>
    <dbReference type="NCBI Taxonomy" id="3049197"/>
    <lineage>
        <taxon>Viruses</taxon>
        <taxon>Duplodnaviria</taxon>
        <taxon>Heunggongvirae</taxon>
        <taxon>Uroviricota</taxon>
        <taxon>Caudoviricetes</taxon>
        <taxon>Grimontviridae</taxon>
    </lineage>
</organism>
<reference evidence="3" key="1">
    <citation type="submission" date="2023-04" db="EMBL/GenBank/DDBJ databases">
        <title>Isolation and Characterization of Novel Plasmid-specific Phages Infecting Bacteria Carrying Diverse Conjugative Plasmids.</title>
        <authorList>
            <person name="Parra B."/>
            <person name="Cockx B."/>
            <person name="Lutz V.T."/>
            <person name="Bronsted L."/>
            <person name="Smets B.F."/>
            <person name="Dechesne A."/>
        </authorList>
    </citation>
    <scope>NUCLEOTIDE SEQUENCE</scope>
</reference>
<name>A0AAF0KYC3_9CAUD</name>
<keyword evidence="2" id="KW-0546">Nucleotide metabolism</keyword>
<dbReference type="InterPro" id="IPR036157">
    <property type="entry name" value="dUTPase-like_sf"/>
</dbReference>
<dbReference type="CDD" id="cd07557">
    <property type="entry name" value="trimeric_dUTPase"/>
    <property type="match status" value="1"/>
</dbReference>
<dbReference type="Pfam" id="PF22769">
    <property type="entry name" value="DCD"/>
    <property type="match status" value="1"/>
</dbReference>
<evidence type="ECO:0000256" key="1">
    <source>
        <dbReference type="ARBA" id="ARBA00022801"/>
    </source>
</evidence>
<dbReference type="Proteomes" id="UP001223176">
    <property type="component" value="Segment"/>
</dbReference>
<dbReference type="EMBL" id="OQ829281">
    <property type="protein sequence ID" value="WHS68331.1"/>
    <property type="molecule type" value="Genomic_DNA"/>
</dbReference>
<dbReference type="InterPro" id="IPR033704">
    <property type="entry name" value="dUTPase_trimeric"/>
</dbReference>
<protein>
    <submittedName>
        <fullName evidence="3">Deoxycytidine triphosphate deaminase</fullName>
        <ecNumber evidence="3">3.5.4.13</ecNumber>
    </submittedName>
</protein>
<sequence length="203" mass="22368">MLLSSPRLHQLIDENVIDALHENVNSASIDIRIGNEILVEAPAWQYQDLSGMAEAVPGVHSEPIDIAAKQSPKFIKQIIPETGLVIEPGQCFLAHSVETFNLPNTISSQFVLRSTVARCFLEHMMAGWADAGFNNAQLTLEFKNLNKYHRLLIKPGMRIGQMVFFEHEDVGNDSYAVKGNYNGQQGATKAYAGTGHTSDTSEV</sequence>
<evidence type="ECO:0000313" key="3">
    <source>
        <dbReference type="EMBL" id="WHS68331.1"/>
    </source>
</evidence>
<keyword evidence="1 3" id="KW-0378">Hydrolase</keyword>
<dbReference type="Gene3D" id="2.70.40.10">
    <property type="match status" value="1"/>
</dbReference>
<accession>A0AAF0KYC3</accession>
<dbReference type="GO" id="GO:0008829">
    <property type="term" value="F:dCTP deaminase activity"/>
    <property type="evidence" value="ECO:0007669"/>
    <property type="project" value="UniProtKB-EC"/>
</dbReference>
<dbReference type="InterPro" id="IPR011962">
    <property type="entry name" value="dCTP_deaminase"/>
</dbReference>
<dbReference type="PANTHER" id="PTHR42680:SF3">
    <property type="entry name" value="DCTP DEAMINASE"/>
    <property type="match status" value="1"/>
</dbReference>
<evidence type="ECO:0000256" key="2">
    <source>
        <dbReference type="ARBA" id="ARBA00023080"/>
    </source>
</evidence>
<evidence type="ECO:0000313" key="4">
    <source>
        <dbReference type="Proteomes" id="UP001223176"/>
    </source>
</evidence>
<dbReference type="GO" id="GO:0006229">
    <property type="term" value="P:dUTP biosynthetic process"/>
    <property type="evidence" value="ECO:0007669"/>
    <property type="project" value="InterPro"/>
</dbReference>
<dbReference type="EC" id="3.5.4.13" evidence="3"/>
<keyword evidence="4" id="KW-1185">Reference proteome</keyword>